<keyword evidence="5 6" id="KW-0472">Membrane</keyword>
<accession>A0A2D1U4G4</accession>
<dbReference type="InterPro" id="IPR025988">
    <property type="entry name" value="YWFCY_dom"/>
</dbReference>
<keyword evidence="2" id="KW-1003">Cell membrane</keyword>
<protein>
    <recommendedName>
        <fullName evidence="11">Conjugal transfer protein TraG</fullName>
    </recommendedName>
</protein>
<dbReference type="PANTHER" id="PTHR37937">
    <property type="entry name" value="CONJUGATIVE TRANSFER: DNA TRANSPORT"/>
    <property type="match status" value="1"/>
</dbReference>
<dbReference type="AlphaFoldDB" id="A0A2D1U4G4"/>
<keyword evidence="3 6" id="KW-0812">Transmembrane</keyword>
<dbReference type="PANTHER" id="PTHR37937:SF1">
    <property type="entry name" value="CONJUGATIVE TRANSFER: DNA TRANSPORT"/>
    <property type="match status" value="1"/>
</dbReference>
<dbReference type="Pfam" id="PF07863">
    <property type="entry name" value="CtnDOT_TraJ"/>
    <property type="match status" value="1"/>
</dbReference>
<dbReference type="Proteomes" id="UP000223749">
    <property type="component" value="Chromosome"/>
</dbReference>
<evidence type="ECO:0000256" key="5">
    <source>
        <dbReference type="ARBA" id="ARBA00023136"/>
    </source>
</evidence>
<dbReference type="Pfam" id="PF14293">
    <property type="entry name" value="YWFCY"/>
    <property type="match status" value="1"/>
</dbReference>
<dbReference type="RefSeq" id="WP_099438442.1">
    <property type="nucleotide sequence ID" value="NZ_CP024091.1"/>
</dbReference>
<feature type="transmembrane region" description="Helical" evidence="6">
    <location>
        <begin position="20"/>
        <end position="42"/>
    </location>
</feature>
<dbReference type="Gene3D" id="3.40.50.300">
    <property type="entry name" value="P-loop containing nucleotide triphosphate hydrolases"/>
    <property type="match status" value="1"/>
</dbReference>
<evidence type="ECO:0000313" key="9">
    <source>
        <dbReference type="EMBL" id="ATP56500.1"/>
    </source>
</evidence>
<dbReference type="EMBL" id="CP024091">
    <property type="protein sequence ID" value="ATP56500.1"/>
    <property type="molecule type" value="Genomic_DNA"/>
</dbReference>
<feature type="transmembrane region" description="Helical" evidence="6">
    <location>
        <begin position="321"/>
        <end position="343"/>
    </location>
</feature>
<keyword evidence="10" id="KW-1185">Reference proteome</keyword>
<dbReference type="InterPro" id="IPR012424">
    <property type="entry name" value="Conjugative_transposon_TraJ_C"/>
</dbReference>
<gene>
    <name evidence="9" type="ORF">CPT03_08445</name>
</gene>
<dbReference type="KEGG" id="pgs:CPT03_08445"/>
<dbReference type="InterPro" id="IPR051539">
    <property type="entry name" value="T4SS-coupling_protein"/>
</dbReference>
<feature type="transmembrane region" description="Helical" evidence="6">
    <location>
        <begin position="122"/>
        <end position="143"/>
    </location>
</feature>
<evidence type="ECO:0000256" key="1">
    <source>
        <dbReference type="ARBA" id="ARBA00004651"/>
    </source>
</evidence>
<comment type="subcellular location">
    <subcellularLocation>
        <location evidence="1">Cell membrane</location>
        <topology evidence="1">Multi-pass membrane protein</topology>
    </subcellularLocation>
</comment>
<dbReference type="OrthoDB" id="102453at2"/>
<organism evidence="9 10">
    <name type="scientific">Pedobacter ginsengisoli</name>
    <dbReference type="NCBI Taxonomy" id="363852"/>
    <lineage>
        <taxon>Bacteria</taxon>
        <taxon>Pseudomonadati</taxon>
        <taxon>Bacteroidota</taxon>
        <taxon>Sphingobacteriia</taxon>
        <taxon>Sphingobacteriales</taxon>
        <taxon>Sphingobacteriaceae</taxon>
        <taxon>Pedobacter</taxon>
    </lineage>
</organism>
<proteinExistence type="predicted"/>
<dbReference type="GO" id="GO:0005886">
    <property type="term" value="C:plasma membrane"/>
    <property type="evidence" value="ECO:0007669"/>
    <property type="project" value="UniProtKB-SubCell"/>
</dbReference>
<feature type="transmembrane region" description="Helical" evidence="6">
    <location>
        <begin position="62"/>
        <end position="81"/>
    </location>
</feature>
<feature type="domain" description="Conjugative transposon TraJ C-terminal" evidence="7">
    <location>
        <begin position="296"/>
        <end position="422"/>
    </location>
</feature>
<feature type="domain" description="YWFCY" evidence="8">
    <location>
        <begin position="5"/>
        <end position="148"/>
    </location>
</feature>
<name>A0A2D1U4G4_9SPHI</name>
<dbReference type="InterPro" id="IPR027417">
    <property type="entry name" value="P-loop_NTPase"/>
</dbReference>
<feature type="transmembrane region" description="Helical" evidence="6">
    <location>
        <begin position="93"/>
        <end position="116"/>
    </location>
</feature>
<keyword evidence="4 6" id="KW-1133">Transmembrane helix</keyword>
<evidence type="ECO:0000256" key="4">
    <source>
        <dbReference type="ARBA" id="ARBA00022989"/>
    </source>
</evidence>
<evidence type="ECO:0000259" key="7">
    <source>
        <dbReference type="Pfam" id="PF07863"/>
    </source>
</evidence>
<dbReference type="SUPFAM" id="SSF52540">
    <property type="entry name" value="P-loop containing nucleoside triphosphate hydrolases"/>
    <property type="match status" value="1"/>
</dbReference>
<evidence type="ECO:0000256" key="2">
    <source>
        <dbReference type="ARBA" id="ARBA00022475"/>
    </source>
</evidence>
<evidence type="ECO:0000259" key="8">
    <source>
        <dbReference type="Pfam" id="PF14293"/>
    </source>
</evidence>
<evidence type="ECO:0000313" key="10">
    <source>
        <dbReference type="Proteomes" id="UP000223749"/>
    </source>
</evidence>
<evidence type="ECO:0000256" key="6">
    <source>
        <dbReference type="SAM" id="Phobius"/>
    </source>
</evidence>
<reference evidence="9 10" key="1">
    <citation type="submission" date="2017-10" db="EMBL/GenBank/DDBJ databases">
        <title>Whole genome of Pedobacter ginsengisoli T01R-27 isolated from tomato rhizosphere.</title>
        <authorList>
            <person name="Weon H.-Y."/>
            <person name="Lee S.A."/>
            <person name="Sang M.K."/>
            <person name="Song J."/>
        </authorList>
    </citation>
    <scope>NUCLEOTIDE SEQUENCE [LARGE SCALE GENOMIC DNA]</scope>
    <source>
        <strain evidence="9 10">T01R-27</strain>
    </source>
</reference>
<evidence type="ECO:0000256" key="3">
    <source>
        <dbReference type="ARBA" id="ARBA00022692"/>
    </source>
</evidence>
<evidence type="ECO:0008006" key="11">
    <source>
        <dbReference type="Google" id="ProtNLM"/>
    </source>
</evidence>
<sequence>MNTGEDIQGLRKITDFTRLISIFILVIHFYLCCYTAFSQWNLTAEITDRLIANIAKTGLFKGIWKPKLAALLLLVVSLIAVKGKKDEKIQHRTIFAYLLTGLLLYLMSMLCLYLYVPPKIIAVSYIIVTAIGYLLILTSGTYLSRLIRDGLNKDVFNSENETFPQEERLLENEYSINLPATYRLKDKVRDSWINFINPFRGMLVAGTPGAGKSYFVIRHIIDQHIKKGFSMFLYDFKFDDLSKIAYNKLLKYSTNYEVKPKFYIINFDDLNRTHRCNPLDPNAMDDITDATEASRTNMIKLDINEVAQNGDTFFSSQDTAYMVFMLIGIVGYFCVPTVANYVVHAGGGNSILGKVNSMGGGLGNWGSNTGSMAGGLAASGAKRAGIAVGGMVSDAFGDGKRQMGGMAETSGQDYFRDKLQGNSKS</sequence>